<dbReference type="RefSeq" id="WP_157093007.1">
    <property type="nucleotide sequence ID" value="NZ_CP016545.1"/>
</dbReference>
<dbReference type="EMBL" id="CP016545">
    <property type="protein sequence ID" value="ANU06541.1"/>
    <property type="molecule type" value="Genomic_DNA"/>
</dbReference>
<dbReference type="KEGG" id="anh:A6F65_00214"/>
<accession>A0A1C7D5E2</accession>
<dbReference type="Proteomes" id="UP000092698">
    <property type="component" value="Chromosome"/>
</dbReference>
<dbReference type="AlphaFoldDB" id="A0A1C7D5E2"/>
<feature type="transmembrane region" description="Helical" evidence="1">
    <location>
        <begin position="127"/>
        <end position="146"/>
    </location>
</feature>
<feature type="transmembrane region" description="Helical" evidence="1">
    <location>
        <begin position="101"/>
        <end position="121"/>
    </location>
</feature>
<dbReference type="OrthoDB" id="7391939at2"/>
<sequence length="173" mass="18670">MTSSRSTFSQITETSERLRLKHLGAALFSISLGALAGSGWISVWMLIDIAESPYFDFANSFGLVLAPLGVAWILTAIGFVVIGLPLTMMLSESEGECPKRYAAAGAFFGFLVPAFITSVSGLNSQGLLLFALPGLAAGAVTGMSWGRWRARFVNRSEDDNSRRRSNPIHDLIH</sequence>
<gene>
    <name evidence="2" type="ORF">A6F65_00214</name>
</gene>
<name>A0A1C7D5E2_9SPHN</name>
<feature type="transmembrane region" description="Helical" evidence="1">
    <location>
        <begin position="25"/>
        <end position="47"/>
    </location>
</feature>
<keyword evidence="1" id="KW-0472">Membrane</keyword>
<dbReference type="STRING" id="645517.A6F65_00214"/>
<evidence type="ECO:0000256" key="1">
    <source>
        <dbReference type="SAM" id="Phobius"/>
    </source>
</evidence>
<organism evidence="2 3">
    <name type="scientific">Paraurantiacibacter namhicola</name>
    <dbReference type="NCBI Taxonomy" id="645517"/>
    <lineage>
        <taxon>Bacteria</taxon>
        <taxon>Pseudomonadati</taxon>
        <taxon>Pseudomonadota</taxon>
        <taxon>Alphaproteobacteria</taxon>
        <taxon>Sphingomonadales</taxon>
        <taxon>Erythrobacteraceae</taxon>
        <taxon>Paraurantiacibacter</taxon>
    </lineage>
</organism>
<evidence type="ECO:0000313" key="3">
    <source>
        <dbReference type="Proteomes" id="UP000092698"/>
    </source>
</evidence>
<keyword evidence="1" id="KW-0812">Transmembrane</keyword>
<reference evidence="2 3" key="1">
    <citation type="submission" date="2016-07" db="EMBL/GenBank/DDBJ databases">
        <title>Complete genome sequence of Altererythrobacter namhicola JCM 16345T, containing esterase-encoding genes.</title>
        <authorList>
            <person name="Cheng H."/>
            <person name="Wu Y.-H."/>
            <person name="Jian S.-L."/>
            <person name="Huo Y.-Y."/>
            <person name="Wang C.-S."/>
            <person name="Xu X.-W."/>
        </authorList>
    </citation>
    <scope>NUCLEOTIDE SEQUENCE [LARGE SCALE GENOMIC DNA]</scope>
    <source>
        <strain evidence="2 3">JCM 16345</strain>
    </source>
</reference>
<keyword evidence="1" id="KW-1133">Transmembrane helix</keyword>
<proteinExistence type="predicted"/>
<protein>
    <submittedName>
        <fullName evidence="2">Uncharacterized protein</fullName>
    </submittedName>
</protein>
<keyword evidence="3" id="KW-1185">Reference proteome</keyword>
<evidence type="ECO:0000313" key="2">
    <source>
        <dbReference type="EMBL" id="ANU06541.1"/>
    </source>
</evidence>
<feature type="transmembrane region" description="Helical" evidence="1">
    <location>
        <begin position="67"/>
        <end position="89"/>
    </location>
</feature>